<dbReference type="HOGENOM" id="CLU_585731_0_0_1"/>
<dbReference type="AlphaFoldDB" id="D6W9Z9"/>
<name>D6W9Z9_TRICA</name>
<protein>
    <submittedName>
        <fullName evidence="2">Uncharacterized protein</fullName>
    </submittedName>
</protein>
<feature type="compositionally biased region" description="Basic residues" evidence="1">
    <location>
        <begin position="1"/>
        <end position="14"/>
    </location>
</feature>
<dbReference type="Proteomes" id="UP000007266">
    <property type="component" value="Linkage group 2"/>
</dbReference>
<evidence type="ECO:0000256" key="1">
    <source>
        <dbReference type="SAM" id="MobiDB-lite"/>
    </source>
</evidence>
<evidence type="ECO:0000313" key="3">
    <source>
        <dbReference type="Proteomes" id="UP000007266"/>
    </source>
</evidence>
<reference evidence="2 3" key="2">
    <citation type="journal article" date="2010" name="Nucleic Acids Res.">
        <title>BeetleBase in 2010: revisions to provide comprehensive genomic information for Tribolium castaneum.</title>
        <authorList>
            <person name="Kim H.S."/>
            <person name="Murphy T."/>
            <person name="Xia J."/>
            <person name="Caragea D."/>
            <person name="Park Y."/>
            <person name="Beeman R.W."/>
            <person name="Lorenzen M.D."/>
            <person name="Butcher S."/>
            <person name="Manak J.R."/>
            <person name="Brown S.J."/>
        </authorList>
    </citation>
    <scope>GENOME REANNOTATION</scope>
    <source>
        <strain evidence="2 3">Georgia GA2</strain>
    </source>
</reference>
<accession>D6W9Z9</accession>
<evidence type="ECO:0000313" key="2">
    <source>
        <dbReference type="EMBL" id="EEZ98085.1"/>
    </source>
</evidence>
<reference evidence="2 3" key="1">
    <citation type="journal article" date="2008" name="Nature">
        <title>The genome of the model beetle and pest Tribolium castaneum.</title>
        <authorList>
            <consortium name="Tribolium Genome Sequencing Consortium"/>
            <person name="Richards S."/>
            <person name="Gibbs R.A."/>
            <person name="Weinstock G.M."/>
            <person name="Brown S.J."/>
            <person name="Denell R."/>
            <person name="Beeman R.W."/>
            <person name="Gibbs R."/>
            <person name="Beeman R.W."/>
            <person name="Brown S.J."/>
            <person name="Bucher G."/>
            <person name="Friedrich M."/>
            <person name="Grimmelikhuijzen C.J."/>
            <person name="Klingler M."/>
            <person name="Lorenzen M."/>
            <person name="Richards S."/>
            <person name="Roth S."/>
            <person name="Schroder R."/>
            <person name="Tautz D."/>
            <person name="Zdobnov E.M."/>
            <person name="Muzny D."/>
            <person name="Gibbs R.A."/>
            <person name="Weinstock G.M."/>
            <person name="Attaway T."/>
            <person name="Bell S."/>
            <person name="Buhay C.J."/>
            <person name="Chandrabose M.N."/>
            <person name="Chavez D."/>
            <person name="Clerk-Blankenburg K.P."/>
            <person name="Cree A."/>
            <person name="Dao M."/>
            <person name="Davis C."/>
            <person name="Chacko J."/>
            <person name="Dinh H."/>
            <person name="Dugan-Rocha S."/>
            <person name="Fowler G."/>
            <person name="Garner T.T."/>
            <person name="Garnes J."/>
            <person name="Gnirke A."/>
            <person name="Hawes A."/>
            <person name="Hernandez J."/>
            <person name="Hines S."/>
            <person name="Holder M."/>
            <person name="Hume J."/>
            <person name="Jhangiani S.N."/>
            <person name="Joshi V."/>
            <person name="Khan Z.M."/>
            <person name="Jackson L."/>
            <person name="Kovar C."/>
            <person name="Kowis A."/>
            <person name="Lee S."/>
            <person name="Lewis L.R."/>
            <person name="Margolis J."/>
            <person name="Morgan M."/>
            <person name="Nazareth L.V."/>
            <person name="Nguyen N."/>
            <person name="Okwuonu G."/>
            <person name="Parker D."/>
            <person name="Richards S."/>
            <person name="Ruiz S.J."/>
            <person name="Santibanez J."/>
            <person name="Savard J."/>
            <person name="Scherer S.E."/>
            <person name="Schneider B."/>
            <person name="Sodergren E."/>
            <person name="Tautz D."/>
            <person name="Vattahil S."/>
            <person name="Villasana D."/>
            <person name="White C.S."/>
            <person name="Wright R."/>
            <person name="Park Y."/>
            <person name="Beeman R.W."/>
            <person name="Lord J."/>
            <person name="Oppert B."/>
            <person name="Lorenzen M."/>
            <person name="Brown S."/>
            <person name="Wang L."/>
            <person name="Savard J."/>
            <person name="Tautz D."/>
            <person name="Richards S."/>
            <person name="Weinstock G."/>
            <person name="Gibbs R.A."/>
            <person name="Liu Y."/>
            <person name="Worley K."/>
            <person name="Weinstock G."/>
            <person name="Elsik C.G."/>
            <person name="Reese J.T."/>
            <person name="Elhaik E."/>
            <person name="Landan G."/>
            <person name="Graur D."/>
            <person name="Arensburger P."/>
            <person name="Atkinson P."/>
            <person name="Beeman R.W."/>
            <person name="Beidler J."/>
            <person name="Brown S.J."/>
            <person name="Demuth J.P."/>
            <person name="Drury D.W."/>
            <person name="Du Y.Z."/>
            <person name="Fujiwara H."/>
            <person name="Lorenzen M."/>
            <person name="Maselli V."/>
            <person name="Osanai M."/>
            <person name="Park Y."/>
            <person name="Robertson H.M."/>
            <person name="Tu Z."/>
            <person name="Wang J.J."/>
            <person name="Wang S."/>
            <person name="Richards S."/>
            <person name="Song H."/>
            <person name="Zhang L."/>
            <person name="Sodergren E."/>
            <person name="Werner D."/>
            <person name="Stanke M."/>
            <person name="Morgenstern B."/>
            <person name="Solovyev V."/>
            <person name="Kosarev P."/>
            <person name="Brown G."/>
            <person name="Chen H.C."/>
            <person name="Ermolaeva O."/>
            <person name="Hlavina W."/>
            <person name="Kapustin Y."/>
            <person name="Kiryutin B."/>
            <person name="Kitts P."/>
            <person name="Maglott D."/>
            <person name="Pruitt K."/>
            <person name="Sapojnikov V."/>
            <person name="Souvorov A."/>
            <person name="Mackey A.J."/>
            <person name="Waterhouse R.M."/>
            <person name="Wyder S."/>
            <person name="Zdobnov E.M."/>
            <person name="Zdobnov E.M."/>
            <person name="Wyder S."/>
            <person name="Kriventseva E.V."/>
            <person name="Kadowaki T."/>
            <person name="Bork P."/>
            <person name="Aranda M."/>
            <person name="Bao R."/>
            <person name="Beermann A."/>
            <person name="Berns N."/>
            <person name="Bolognesi R."/>
            <person name="Bonneton F."/>
            <person name="Bopp D."/>
            <person name="Brown S.J."/>
            <person name="Bucher G."/>
            <person name="Butts T."/>
            <person name="Chaumot A."/>
            <person name="Denell R.E."/>
            <person name="Ferrier D.E."/>
            <person name="Friedrich M."/>
            <person name="Gordon C.M."/>
            <person name="Jindra M."/>
            <person name="Klingler M."/>
            <person name="Lan Q."/>
            <person name="Lattorff H.M."/>
            <person name="Laudet V."/>
            <person name="von Levetsow C."/>
            <person name="Liu Z."/>
            <person name="Lutz R."/>
            <person name="Lynch J.A."/>
            <person name="da Fonseca R.N."/>
            <person name="Posnien N."/>
            <person name="Reuter R."/>
            <person name="Roth S."/>
            <person name="Savard J."/>
            <person name="Schinko J.B."/>
            <person name="Schmitt C."/>
            <person name="Schoppmeier M."/>
            <person name="Schroder R."/>
            <person name="Shippy T.D."/>
            <person name="Simonnet F."/>
            <person name="Marques-Souza H."/>
            <person name="Tautz D."/>
            <person name="Tomoyasu Y."/>
            <person name="Trauner J."/>
            <person name="Van der Zee M."/>
            <person name="Vervoort M."/>
            <person name="Wittkopp N."/>
            <person name="Wimmer E.A."/>
            <person name="Yang X."/>
            <person name="Jones A.K."/>
            <person name="Sattelle D.B."/>
            <person name="Ebert P.R."/>
            <person name="Nelson D."/>
            <person name="Scott J.G."/>
            <person name="Beeman R.W."/>
            <person name="Muthukrishnan S."/>
            <person name="Kramer K.J."/>
            <person name="Arakane Y."/>
            <person name="Beeman R.W."/>
            <person name="Zhu Q."/>
            <person name="Hogenkamp D."/>
            <person name="Dixit R."/>
            <person name="Oppert B."/>
            <person name="Jiang H."/>
            <person name="Zou Z."/>
            <person name="Marshall J."/>
            <person name="Elpidina E."/>
            <person name="Vinokurov K."/>
            <person name="Oppert C."/>
            <person name="Zou Z."/>
            <person name="Evans J."/>
            <person name="Lu Z."/>
            <person name="Zhao P."/>
            <person name="Sumathipala N."/>
            <person name="Altincicek B."/>
            <person name="Vilcinskas A."/>
            <person name="Williams M."/>
            <person name="Hultmark D."/>
            <person name="Hetru C."/>
            <person name="Jiang H."/>
            <person name="Grimmelikhuijzen C.J."/>
            <person name="Hauser F."/>
            <person name="Cazzamali G."/>
            <person name="Williamson M."/>
            <person name="Park Y."/>
            <person name="Li B."/>
            <person name="Tanaka Y."/>
            <person name="Predel R."/>
            <person name="Neupert S."/>
            <person name="Schachtner J."/>
            <person name="Verleyen P."/>
            <person name="Raible F."/>
            <person name="Bork P."/>
            <person name="Friedrich M."/>
            <person name="Walden K.K."/>
            <person name="Robertson H.M."/>
            <person name="Angeli S."/>
            <person name="Foret S."/>
            <person name="Bucher G."/>
            <person name="Schuetz S."/>
            <person name="Maleszka R."/>
            <person name="Wimmer E.A."/>
            <person name="Beeman R.W."/>
            <person name="Lorenzen M."/>
            <person name="Tomoyasu Y."/>
            <person name="Miller S.C."/>
            <person name="Grossmann D."/>
            <person name="Bucher G."/>
        </authorList>
    </citation>
    <scope>NUCLEOTIDE SEQUENCE [LARGE SCALE GENOMIC DNA]</scope>
    <source>
        <strain evidence="2 3">Georgia GA2</strain>
    </source>
</reference>
<organism evidence="2 3">
    <name type="scientific">Tribolium castaneum</name>
    <name type="common">Red flour beetle</name>
    <dbReference type="NCBI Taxonomy" id="7070"/>
    <lineage>
        <taxon>Eukaryota</taxon>
        <taxon>Metazoa</taxon>
        <taxon>Ecdysozoa</taxon>
        <taxon>Arthropoda</taxon>
        <taxon>Hexapoda</taxon>
        <taxon>Insecta</taxon>
        <taxon>Pterygota</taxon>
        <taxon>Neoptera</taxon>
        <taxon>Endopterygota</taxon>
        <taxon>Coleoptera</taxon>
        <taxon>Polyphaga</taxon>
        <taxon>Cucujiformia</taxon>
        <taxon>Tenebrionidae</taxon>
        <taxon>Tenebrionidae incertae sedis</taxon>
        <taxon>Tribolium</taxon>
    </lineage>
</organism>
<feature type="region of interest" description="Disordered" evidence="1">
    <location>
        <begin position="1"/>
        <end position="20"/>
    </location>
</feature>
<proteinExistence type="predicted"/>
<dbReference type="EMBL" id="KQ971312">
    <property type="protein sequence ID" value="EEZ98085.1"/>
    <property type="molecule type" value="Genomic_DNA"/>
</dbReference>
<sequence>MRTNKTRKRHRLRKKETSASREDIARSVAARVICDIDEARKSNTECKSDGCQCLVARKIRTFRKLVIMRYAKKPLNFNQRNSFILSLEQLILFWLFCRKEAQTRRLLRLALKNGKPPSCNPPNKVKTSECRPVFSSPPTDSIRVAQRVYQTLNDSMKFINHLTCEHPSMFKKFIITLNRLRVEQLRDMCNNIGGRTGDKRELSKPDHSNARNIGIKLAKIVQPRSSAVRRRMHQTVRSYCRPPKEPKKRRDAPFFPSTMCQTAKKAMATGQKRRWYRKISIEVAATATYVFIHETCRNSVEKPAFCRHTATARARHPKRCFESLHNGRTSEGGEDDAFLRGRRRKIDRRVYQTAFHLDLAEARAAFPPFMKTQTEKANKQSQLQTLEIRNDENRKVYLVERQEINIMACDNTGSWRKLAWNGFLPAEVATHGISITVQQQNRTLVEAYFSFLKYVCKFVCSWIICVV</sequence>
<keyword evidence="3" id="KW-1185">Reference proteome</keyword>
<gene>
    <name evidence="2" type="primary">GLEAN_00492</name>
    <name evidence="2" type="ORF">TcasGA2_TC000492</name>
</gene>